<organism evidence="2">
    <name type="scientific">Brassica oleracea</name>
    <name type="common">Wild cabbage</name>
    <dbReference type="NCBI Taxonomy" id="3712"/>
    <lineage>
        <taxon>Eukaryota</taxon>
        <taxon>Viridiplantae</taxon>
        <taxon>Streptophyta</taxon>
        <taxon>Embryophyta</taxon>
        <taxon>Tracheophyta</taxon>
        <taxon>Spermatophyta</taxon>
        <taxon>Magnoliopsida</taxon>
        <taxon>eudicotyledons</taxon>
        <taxon>Gunneridae</taxon>
        <taxon>Pentapetalae</taxon>
        <taxon>rosids</taxon>
        <taxon>malvids</taxon>
        <taxon>Brassicales</taxon>
        <taxon>Brassicaceae</taxon>
        <taxon>Brassiceae</taxon>
        <taxon>Brassica</taxon>
    </lineage>
</organism>
<protein>
    <submittedName>
        <fullName evidence="2">Uncharacterized protein</fullName>
    </submittedName>
</protein>
<dbReference type="EMBL" id="LR031872">
    <property type="protein sequence ID" value="VDC96055.1"/>
    <property type="molecule type" value="Genomic_DNA"/>
</dbReference>
<proteinExistence type="predicted"/>
<reference evidence="2" key="1">
    <citation type="submission" date="2018-11" db="EMBL/GenBank/DDBJ databases">
        <authorList>
            <consortium name="Genoscope - CEA"/>
            <person name="William W."/>
        </authorList>
    </citation>
    <scope>NUCLEOTIDE SEQUENCE</scope>
</reference>
<sequence>MGGNAKKRLVQSFVSPRKKAMAKQASKAGDKGPVPTKKALVKPIPDQD</sequence>
<gene>
    <name evidence="2" type="ORF">BOLC3T18856H</name>
</gene>
<evidence type="ECO:0000256" key="1">
    <source>
        <dbReference type="SAM" id="MobiDB-lite"/>
    </source>
</evidence>
<feature type="region of interest" description="Disordered" evidence="1">
    <location>
        <begin position="1"/>
        <end position="48"/>
    </location>
</feature>
<name>A0A3P6B1P5_BRAOL</name>
<accession>A0A3P6B1P5</accession>
<evidence type="ECO:0000313" key="2">
    <source>
        <dbReference type="EMBL" id="VDC96055.1"/>
    </source>
</evidence>
<dbReference type="AlphaFoldDB" id="A0A3P6B1P5"/>